<reference evidence="2 3" key="1">
    <citation type="journal article" date="2022" name="bioRxiv">
        <title>Genomics of Preaxostyla Flagellates Illuminates Evolutionary Transitions and the Path Towards Mitochondrial Loss.</title>
        <authorList>
            <person name="Novak L.V.F."/>
            <person name="Treitli S.C."/>
            <person name="Pyrih J."/>
            <person name="Halakuc P."/>
            <person name="Pipaliya S.V."/>
            <person name="Vacek V."/>
            <person name="Brzon O."/>
            <person name="Soukal P."/>
            <person name="Eme L."/>
            <person name="Dacks J.B."/>
            <person name="Karnkowska A."/>
            <person name="Elias M."/>
            <person name="Hampl V."/>
        </authorList>
    </citation>
    <scope>NUCLEOTIDE SEQUENCE [LARGE SCALE GENOMIC DNA]</scope>
    <source>
        <strain evidence="2">NAU3</strain>
        <tissue evidence="2">Gut</tissue>
    </source>
</reference>
<feature type="region of interest" description="Disordered" evidence="1">
    <location>
        <begin position="1"/>
        <end position="56"/>
    </location>
</feature>
<feature type="region of interest" description="Disordered" evidence="1">
    <location>
        <begin position="185"/>
        <end position="214"/>
    </location>
</feature>
<name>A0ABQ9XPM7_9EUKA</name>
<dbReference type="Proteomes" id="UP001281761">
    <property type="component" value="Unassembled WGS sequence"/>
</dbReference>
<accession>A0ABQ9XPM7</accession>
<protein>
    <submittedName>
        <fullName evidence="2">Uncharacterized protein</fullName>
    </submittedName>
</protein>
<feature type="compositionally biased region" description="Low complexity" evidence="1">
    <location>
        <begin position="202"/>
        <end position="213"/>
    </location>
</feature>
<sequence>MLSAENEDVSDTETSETAMGDDEESEQDDRVRDDEASSEKTACIERGPQNEENRISKKESVCPLSVIIACGGDDEGVPGFFSSSLTLHSTSLRDDPPLPLPLTSIAHPCLPTSQQLVPIRARSTTTTENDPSRCSVSSKQRCSVLNGASMVPAPSSLPPSPTPITCDCRSDSSDIPDGCVVASLPHKSSSSASSNDPRHRLPTTTLRRSSPTTNTQCPFPDAVFVKLLVPYCMFNSEYCDKVGICDRSSHTAPPSNPLEQLPN</sequence>
<evidence type="ECO:0000313" key="2">
    <source>
        <dbReference type="EMBL" id="KAK2954373.1"/>
    </source>
</evidence>
<dbReference type="EMBL" id="JARBJD010000079">
    <property type="protein sequence ID" value="KAK2954373.1"/>
    <property type="molecule type" value="Genomic_DNA"/>
</dbReference>
<organism evidence="2 3">
    <name type="scientific">Blattamonas nauphoetae</name>
    <dbReference type="NCBI Taxonomy" id="2049346"/>
    <lineage>
        <taxon>Eukaryota</taxon>
        <taxon>Metamonada</taxon>
        <taxon>Preaxostyla</taxon>
        <taxon>Oxymonadida</taxon>
        <taxon>Blattamonas</taxon>
    </lineage>
</organism>
<gene>
    <name evidence="2" type="ORF">BLNAU_10705</name>
</gene>
<feature type="compositionally biased region" description="Acidic residues" evidence="1">
    <location>
        <begin position="1"/>
        <end position="27"/>
    </location>
</feature>
<keyword evidence="3" id="KW-1185">Reference proteome</keyword>
<evidence type="ECO:0000256" key="1">
    <source>
        <dbReference type="SAM" id="MobiDB-lite"/>
    </source>
</evidence>
<proteinExistence type="predicted"/>
<comment type="caution">
    <text evidence="2">The sequence shown here is derived from an EMBL/GenBank/DDBJ whole genome shotgun (WGS) entry which is preliminary data.</text>
</comment>
<feature type="compositionally biased region" description="Basic and acidic residues" evidence="1">
    <location>
        <begin position="28"/>
        <end position="38"/>
    </location>
</feature>
<evidence type="ECO:0000313" key="3">
    <source>
        <dbReference type="Proteomes" id="UP001281761"/>
    </source>
</evidence>